<evidence type="ECO:0000256" key="1">
    <source>
        <dbReference type="SAM" id="Phobius"/>
    </source>
</evidence>
<reference evidence="2 3" key="1">
    <citation type="journal article" date="2014" name="Nature">
        <title>An environmental bacterial taxon with a large and distinct metabolic repertoire.</title>
        <authorList>
            <person name="Wilson M.C."/>
            <person name="Mori T."/>
            <person name="Ruckert C."/>
            <person name="Uria A.R."/>
            <person name="Helf M.J."/>
            <person name="Takada K."/>
            <person name="Gernert C."/>
            <person name="Steffens U.A."/>
            <person name="Heycke N."/>
            <person name="Schmitt S."/>
            <person name="Rinke C."/>
            <person name="Helfrich E.J."/>
            <person name="Brachmann A.O."/>
            <person name="Gurgui C."/>
            <person name="Wakimoto T."/>
            <person name="Kracht M."/>
            <person name="Crusemann M."/>
            <person name="Hentschel U."/>
            <person name="Abe I."/>
            <person name="Matsunaga S."/>
            <person name="Kalinowski J."/>
            <person name="Takeyama H."/>
            <person name="Piel J."/>
        </authorList>
    </citation>
    <scope>NUCLEOTIDE SEQUENCE [LARGE SCALE GENOMIC DNA]</scope>
    <source>
        <strain evidence="3">TSY1</strain>
    </source>
</reference>
<gene>
    <name evidence="2" type="ORF">ETSY1_06055</name>
</gene>
<keyword evidence="3" id="KW-1185">Reference proteome</keyword>
<keyword evidence="1" id="KW-0812">Transmembrane</keyword>
<keyword evidence="1" id="KW-1133">Transmembrane helix</keyword>
<keyword evidence="1" id="KW-0472">Membrane</keyword>
<comment type="caution">
    <text evidence="2">The sequence shown here is derived from an EMBL/GenBank/DDBJ whole genome shotgun (WGS) entry which is preliminary data.</text>
</comment>
<dbReference type="HOGENOM" id="CLU_867882_0_0_7"/>
<protein>
    <submittedName>
        <fullName evidence="2">Uncharacterized protein</fullName>
    </submittedName>
</protein>
<dbReference type="Proteomes" id="UP000019141">
    <property type="component" value="Unassembled WGS sequence"/>
</dbReference>
<proteinExistence type="predicted"/>
<dbReference type="AlphaFoldDB" id="W4LUU1"/>
<evidence type="ECO:0000313" key="2">
    <source>
        <dbReference type="EMBL" id="ETX01779.1"/>
    </source>
</evidence>
<dbReference type="EMBL" id="AZHW01000202">
    <property type="protein sequence ID" value="ETX01779.1"/>
    <property type="molecule type" value="Genomic_DNA"/>
</dbReference>
<accession>W4LUU1</accession>
<sequence length="320" mass="34755">MMLRKHSNDEPEPPKDVDIESWFQALGEPPVAQEPLGARLRMLARIEQRKKQPWGLSWLSPSATPALAMGLAAGLLLALGLSLWSGNGILGLNRQSTPQVVATRTGLPTYRMQARMPASEALGTQVANRIPDRDMAPVIGFSPQAQRNTFFRMGRLYADALAALHSGAADTAHQHLSGLTQALANVQAPAPLSQYINVIQTQLRAQPSQTEQWKSILAGFEPFYHDVYTATIPSAASLLFELGTWSEHLYLAAATGDVQGVKQGRAPQEVRQTLQPLNLPPESLDVLGQLLALIDKPNLSASDLPAVRSQVQTIQDLLSQ</sequence>
<feature type="transmembrane region" description="Helical" evidence="1">
    <location>
        <begin position="63"/>
        <end position="84"/>
    </location>
</feature>
<evidence type="ECO:0000313" key="3">
    <source>
        <dbReference type="Proteomes" id="UP000019141"/>
    </source>
</evidence>
<name>W4LUU1_ENTF1</name>
<organism evidence="2 3">
    <name type="scientific">Entotheonella factor</name>
    <dbReference type="NCBI Taxonomy" id="1429438"/>
    <lineage>
        <taxon>Bacteria</taxon>
        <taxon>Pseudomonadati</taxon>
        <taxon>Nitrospinota/Tectimicrobiota group</taxon>
        <taxon>Candidatus Tectimicrobiota</taxon>
        <taxon>Candidatus Entotheonellia</taxon>
        <taxon>Candidatus Entotheonellales</taxon>
        <taxon>Candidatus Entotheonellaceae</taxon>
        <taxon>Candidatus Entotheonella</taxon>
    </lineage>
</organism>